<sequence length="189" mass="21945">MKGSNLNSSETQRVNAASLYKECLLQHKEFIEKNKFARELELKYHRTIHKSLKPHKLNEESKEVKFHHWPVESEQFTNALRIKLENSLLPKLSVPYSHKNKNDLSIVKLRKSLKLTREKLRSNQESNTSEDDAHFRLNSSIDKLPKIKIPNSHSKSPRIDSKVRKLLSADLDGDYPVKPLCQSICLSIH</sequence>
<gene>
    <name evidence="1" type="ORF">BSTOLATCC_MIC33014</name>
</gene>
<evidence type="ECO:0000313" key="1">
    <source>
        <dbReference type="EMBL" id="CAG9323112.1"/>
    </source>
</evidence>
<keyword evidence="2" id="KW-1185">Reference proteome</keyword>
<dbReference type="EMBL" id="CAJZBQ010000033">
    <property type="protein sequence ID" value="CAG9323112.1"/>
    <property type="molecule type" value="Genomic_DNA"/>
</dbReference>
<comment type="caution">
    <text evidence="1">The sequence shown here is derived from an EMBL/GenBank/DDBJ whole genome shotgun (WGS) entry which is preliminary data.</text>
</comment>
<dbReference type="Proteomes" id="UP001162131">
    <property type="component" value="Unassembled WGS sequence"/>
</dbReference>
<accession>A0AAU9JD50</accession>
<proteinExistence type="predicted"/>
<name>A0AAU9JD50_9CILI</name>
<protein>
    <submittedName>
        <fullName evidence="1">Uncharacterized protein</fullName>
    </submittedName>
</protein>
<dbReference type="AlphaFoldDB" id="A0AAU9JD50"/>
<reference evidence="1" key="1">
    <citation type="submission" date="2021-09" db="EMBL/GenBank/DDBJ databases">
        <authorList>
            <consortium name="AG Swart"/>
            <person name="Singh M."/>
            <person name="Singh A."/>
            <person name="Seah K."/>
            <person name="Emmerich C."/>
        </authorList>
    </citation>
    <scope>NUCLEOTIDE SEQUENCE</scope>
    <source>
        <strain evidence="1">ATCC30299</strain>
    </source>
</reference>
<organism evidence="1 2">
    <name type="scientific">Blepharisma stoltei</name>
    <dbReference type="NCBI Taxonomy" id="1481888"/>
    <lineage>
        <taxon>Eukaryota</taxon>
        <taxon>Sar</taxon>
        <taxon>Alveolata</taxon>
        <taxon>Ciliophora</taxon>
        <taxon>Postciliodesmatophora</taxon>
        <taxon>Heterotrichea</taxon>
        <taxon>Heterotrichida</taxon>
        <taxon>Blepharismidae</taxon>
        <taxon>Blepharisma</taxon>
    </lineage>
</organism>
<evidence type="ECO:0000313" key="2">
    <source>
        <dbReference type="Proteomes" id="UP001162131"/>
    </source>
</evidence>